<dbReference type="Proteomes" id="UP000887226">
    <property type="component" value="Unassembled WGS sequence"/>
</dbReference>
<organism evidence="2 3">
    <name type="scientific">Calycina marina</name>
    <dbReference type="NCBI Taxonomy" id="1763456"/>
    <lineage>
        <taxon>Eukaryota</taxon>
        <taxon>Fungi</taxon>
        <taxon>Dikarya</taxon>
        <taxon>Ascomycota</taxon>
        <taxon>Pezizomycotina</taxon>
        <taxon>Leotiomycetes</taxon>
        <taxon>Helotiales</taxon>
        <taxon>Pezizellaceae</taxon>
        <taxon>Calycina</taxon>
    </lineage>
</organism>
<feature type="region of interest" description="Disordered" evidence="1">
    <location>
        <begin position="207"/>
        <end position="239"/>
    </location>
</feature>
<evidence type="ECO:0000313" key="2">
    <source>
        <dbReference type="EMBL" id="KAG9247041.1"/>
    </source>
</evidence>
<gene>
    <name evidence="2" type="ORF">BJ878DRAFT_229669</name>
</gene>
<sequence length="239" mass="26603">MEHSNETSNQPQTALAGRTLQVNFSWIKWKILITDKADKEAEPLYIMEYNCWKVSKPSFIFKKGGSQVVGTGNLHAVSINADCVVHGHPITLTAMKRLETAYTHVSRVFKTADGANMTMTWASSCGFKNWDFVCLDDTQQPVARFRADIWAVKKFALIEFLGEGDLTDIVRDEIVVTGTTLYMCMILRVNNPMQLVGAMLHKPPKVVKSDSKNVQNGGGENELDEWDAVTDSVTAKTNA</sequence>
<protein>
    <submittedName>
        <fullName evidence="2">Uncharacterized protein</fullName>
    </submittedName>
</protein>
<dbReference type="OrthoDB" id="4725912at2759"/>
<evidence type="ECO:0000256" key="1">
    <source>
        <dbReference type="SAM" id="MobiDB-lite"/>
    </source>
</evidence>
<dbReference type="AlphaFoldDB" id="A0A9P7Z862"/>
<accession>A0A9P7Z862</accession>
<keyword evidence="3" id="KW-1185">Reference proteome</keyword>
<dbReference type="EMBL" id="MU253784">
    <property type="protein sequence ID" value="KAG9247041.1"/>
    <property type="molecule type" value="Genomic_DNA"/>
</dbReference>
<name>A0A9P7Z862_9HELO</name>
<comment type="caution">
    <text evidence="2">The sequence shown here is derived from an EMBL/GenBank/DDBJ whole genome shotgun (WGS) entry which is preliminary data.</text>
</comment>
<proteinExistence type="predicted"/>
<evidence type="ECO:0000313" key="3">
    <source>
        <dbReference type="Proteomes" id="UP000887226"/>
    </source>
</evidence>
<reference evidence="2" key="1">
    <citation type="journal article" date="2021" name="IMA Fungus">
        <title>Genomic characterization of three marine fungi, including Emericellopsis atlantica sp. nov. with signatures of a generalist lifestyle and marine biomass degradation.</title>
        <authorList>
            <person name="Hagestad O.C."/>
            <person name="Hou L."/>
            <person name="Andersen J.H."/>
            <person name="Hansen E.H."/>
            <person name="Altermark B."/>
            <person name="Li C."/>
            <person name="Kuhnert E."/>
            <person name="Cox R.J."/>
            <person name="Crous P.W."/>
            <person name="Spatafora J.W."/>
            <person name="Lail K."/>
            <person name="Amirebrahimi M."/>
            <person name="Lipzen A."/>
            <person name="Pangilinan J."/>
            <person name="Andreopoulos W."/>
            <person name="Hayes R.D."/>
            <person name="Ng V."/>
            <person name="Grigoriev I.V."/>
            <person name="Jackson S.A."/>
            <person name="Sutton T.D.S."/>
            <person name="Dobson A.D.W."/>
            <person name="Rama T."/>
        </authorList>
    </citation>
    <scope>NUCLEOTIDE SEQUENCE</scope>
    <source>
        <strain evidence="2">TRa3180A</strain>
    </source>
</reference>